<dbReference type="PANTHER" id="PTHR43441:SF10">
    <property type="entry name" value="ACETYLTRANSFERASE"/>
    <property type="match status" value="1"/>
</dbReference>
<reference evidence="3" key="1">
    <citation type="journal article" date="2019" name="Int. J. Syst. Evol. Microbiol.">
        <title>The Global Catalogue of Microorganisms (GCM) 10K type strain sequencing project: providing services to taxonomists for standard genome sequencing and annotation.</title>
        <authorList>
            <consortium name="The Broad Institute Genomics Platform"/>
            <consortium name="The Broad Institute Genome Sequencing Center for Infectious Disease"/>
            <person name="Wu L."/>
            <person name="Ma J."/>
        </authorList>
    </citation>
    <scope>NUCLEOTIDE SEQUENCE [LARGE SCALE GENOMIC DNA]</scope>
    <source>
        <strain evidence="3">JCM 10696</strain>
    </source>
</reference>
<dbReference type="Pfam" id="PF13302">
    <property type="entry name" value="Acetyltransf_3"/>
    <property type="match status" value="1"/>
</dbReference>
<accession>A0ABP4C9R2</accession>
<organism evidence="2 3">
    <name type="scientific">Actinocorallia libanotica</name>
    <dbReference type="NCBI Taxonomy" id="46162"/>
    <lineage>
        <taxon>Bacteria</taxon>
        <taxon>Bacillati</taxon>
        <taxon>Actinomycetota</taxon>
        <taxon>Actinomycetes</taxon>
        <taxon>Streptosporangiales</taxon>
        <taxon>Thermomonosporaceae</taxon>
        <taxon>Actinocorallia</taxon>
    </lineage>
</organism>
<dbReference type="SUPFAM" id="SSF55729">
    <property type="entry name" value="Acyl-CoA N-acyltransferases (Nat)"/>
    <property type="match status" value="1"/>
</dbReference>
<protein>
    <submittedName>
        <fullName evidence="2">GNAT family N-acetyltransferase</fullName>
    </submittedName>
</protein>
<comment type="caution">
    <text evidence="2">The sequence shown here is derived from an EMBL/GenBank/DDBJ whole genome shotgun (WGS) entry which is preliminary data.</text>
</comment>
<evidence type="ECO:0000313" key="2">
    <source>
        <dbReference type="EMBL" id="GAA0962742.1"/>
    </source>
</evidence>
<feature type="domain" description="N-acetyltransferase" evidence="1">
    <location>
        <begin position="14"/>
        <end position="179"/>
    </location>
</feature>
<dbReference type="PROSITE" id="PS51186">
    <property type="entry name" value="GNAT"/>
    <property type="match status" value="1"/>
</dbReference>
<dbReference type="InterPro" id="IPR051908">
    <property type="entry name" value="Ribosomal_N-acetyltransferase"/>
</dbReference>
<dbReference type="Gene3D" id="3.40.630.30">
    <property type="match status" value="1"/>
</dbReference>
<gene>
    <name evidence="2" type="ORF">GCM10009550_57210</name>
</gene>
<proteinExistence type="predicted"/>
<dbReference type="EMBL" id="BAAAHH010000028">
    <property type="protein sequence ID" value="GAA0962742.1"/>
    <property type="molecule type" value="Genomic_DNA"/>
</dbReference>
<dbReference type="RefSeq" id="WP_344244106.1">
    <property type="nucleotide sequence ID" value="NZ_BAAAHH010000028.1"/>
</dbReference>
<dbReference type="PANTHER" id="PTHR43441">
    <property type="entry name" value="RIBOSOMAL-PROTEIN-SERINE ACETYLTRANSFERASE"/>
    <property type="match status" value="1"/>
</dbReference>
<dbReference type="InterPro" id="IPR000182">
    <property type="entry name" value="GNAT_dom"/>
</dbReference>
<dbReference type="InterPro" id="IPR016181">
    <property type="entry name" value="Acyl_CoA_acyltransferase"/>
</dbReference>
<sequence>MEKIERTEITAGLWHLRPPRESEAADLLELTADPEVRLYTPRLNRMSTEEEARGQLREWAAWEGRAVFSILESTTERYAGHVMVFDLDAENSAAEIGYRVAPWARGRGAATTAVRCVTGWAFGVLGLERITLAHSVGNDASCRVAEKNGYLLEGVHRAAFRGGDGLLHDTHLHARLAADRGDL</sequence>
<keyword evidence="3" id="KW-1185">Reference proteome</keyword>
<evidence type="ECO:0000313" key="3">
    <source>
        <dbReference type="Proteomes" id="UP001500665"/>
    </source>
</evidence>
<name>A0ABP4C9R2_9ACTN</name>
<evidence type="ECO:0000259" key="1">
    <source>
        <dbReference type="PROSITE" id="PS51186"/>
    </source>
</evidence>
<dbReference type="Proteomes" id="UP001500665">
    <property type="component" value="Unassembled WGS sequence"/>
</dbReference>